<dbReference type="OrthoDB" id="5132116at2759"/>
<evidence type="ECO:0000256" key="7">
    <source>
        <dbReference type="SAM" id="MobiDB-lite"/>
    </source>
</evidence>
<feature type="region of interest" description="Disordered" evidence="7">
    <location>
        <begin position="98"/>
        <end position="175"/>
    </location>
</feature>
<organism evidence="9 10">
    <name type="scientific">Rhizoctonia solani</name>
    <dbReference type="NCBI Taxonomy" id="456999"/>
    <lineage>
        <taxon>Eukaryota</taxon>
        <taxon>Fungi</taxon>
        <taxon>Dikarya</taxon>
        <taxon>Basidiomycota</taxon>
        <taxon>Agaricomycotina</taxon>
        <taxon>Agaricomycetes</taxon>
        <taxon>Cantharellales</taxon>
        <taxon>Ceratobasidiaceae</taxon>
        <taxon>Rhizoctonia</taxon>
    </lineage>
</organism>
<dbReference type="Pfam" id="PF12678">
    <property type="entry name" value="zf-rbx1"/>
    <property type="match status" value="1"/>
</dbReference>
<feature type="compositionally biased region" description="Basic and acidic residues" evidence="7">
    <location>
        <begin position="68"/>
        <end position="78"/>
    </location>
</feature>
<name>A0A8H3C0H5_9AGAM</name>
<dbReference type="GO" id="GO:0061630">
    <property type="term" value="F:ubiquitin protein ligase activity"/>
    <property type="evidence" value="ECO:0007669"/>
    <property type="project" value="TreeGrafter"/>
</dbReference>
<evidence type="ECO:0000256" key="6">
    <source>
        <dbReference type="PROSITE-ProRule" id="PRU00175"/>
    </source>
</evidence>
<feature type="compositionally biased region" description="Pro residues" evidence="7">
    <location>
        <begin position="310"/>
        <end position="325"/>
    </location>
</feature>
<proteinExistence type="predicted"/>
<keyword evidence="2" id="KW-0479">Metal-binding</keyword>
<evidence type="ECO:0000256" key="4">
    <source>
        <dbReference type="ARBA" id="ARBA00022786"/>
    </source>
</evidence>
<feature type="domain" description="RING-type" evidence="8">
    <location>
        <begin position="298"/>
        <end position="356"/>
    </location>
</feature>
<dbReference type="GO" id="GO:0005737">
    <property type="term" value="C:cytoplasm"/>
    <property type="evidence" value="ECO:0007669"/>
    <property type="project" value="TreeGrafter"/>
</dbReference>
<dbReference type="InterPro" id="IPR013083">
    <property type="entry name" value="Znf_RING/FYVE/PHD"/>
</dbReference>
<dbReference type="SMART" id="SM00184">
    <property type="entry name" value="RING"/>
    <property type="match status" value="1"/>
</dbReference>
<feature type="region of interest" description="Disordered" evidence="7">
    <location>
        <begin position="62"/>
        <end position="81"/>
    </location>
</feature>
<comment type="caution">
    <text evidence="9">The sequence shown here is derived from an EMBL/GenBank/DDBJ whole genome shotgun (WGS) entry which is preliminary data.</text>
</comment>
<dbReference type="Proteomes" id="UP000663861">
    <property type="component" value="Unassembled WGS sequence"/>
</dbReference>
<dbReference type="PANTHER" id="PTHR15710">
    <property type="entry name" value="E3 UBIQUITIN-PROTEIN LIGASE PRAJA"/>
    <property type="match status" value="1"/>
</dbReference>
<feature type="region of interest" description="Disordered" evidence="7">
    <location>
        <begin position="363"/>
        <end position="416"/>
    </location>
</feature>
<dbReference type="Gene3D" id="3.30.40.10">
    <property type="entry name" value="Zinc/RING finger domain, C3HC4 (zinc finger)"/>
    <property type="match status" value="1"/>
</dbReference>
<comment type="pathway">
    <text evidence="1">Protein modification; protein ubiquitination.</text>
</comment>
<reference evidence="9" key="1">
    <citation type="submission" date="2021-01" db="EMBL/GenBank/DDBJ databases">
        <authorList>
            <person name="Kaushik A."/>
        </authorList>
    </citation>
    <scope>NUCLEOTIDE SEQUENCE</scope>
    <source>
        <strain evidence="9">AG4-RS23</strain>
    </source>
</reference>
<dbReference type="EMBL" id="CAJMWY010001478">
    <property type="protein sequence ID" value="CAE6468472.1"/>
    <property type="molecule type" value="Genomic_DNA"/>
</dbReference>
<feature type="compositionally biased region" description="Low complexity" evidence="7">
    <location>
        <begin position="144"/>
        <end position="156"/>
    </location>
</feature>
<dbReference type="InterPro" id="IPR024766">
    <property type="entry name" value="Znf_RING_H2"/>
</dbReference>
<dbReference type="SUPFAM" id="SSF57850">
    <property type="entry name" value="RING/U-box"/>
    <property type="match status" value="1"/>
</dbReference>
<keyword evidence="3 6" id="KW-0863">Zinc-finger</keyword>
<evidence type="ECO:0000313" key="9">
    <source>
        <dbReference type="EMBL" id="CAE6468472.1"/>
    </source>
</evidence>
<dbReference type="CDD" id="cd16454">
    <property type="entry name" value="RING-H2_PA-TM-RING"/>
    <property type="match status" value="1"/>
</dbReference>
<evidence type="ECO:0000256" key="2">
    <source>
        <dbReference type="ARBA" id="ARBA00022723"/>
    </source>
</evidence>
<protein>
    <recommendedName>
        <fullName evidence="8">RING-type domain-containing protein</fullName>
    </recommendedName>
</protein>
<dbReference type="AlphaFoldDB" id="A0A8H3C0H5"/>
<evidence type="ECO:0000259" key="8">
    <source>
        <dbReference type="PROSITE" id="PS50089"/>
    </source>
</evidence>
<evidence type="ECO:0000256" key="3">
    <source>
        <dbReference type="ARBA" id="ARBA00022771"/>
    </source>
</evidence>
<dbReference type="UniPathway" id="UPA00143"/>
<feature type="compositionally biased region" description="Gly residues" evidence="7">
    <location>
        <begin position="377"/>
        <end position="390"/>
    </location>
</feature>
<feature type="compositionally biased region" description="Gly residues" evidence="7">
    <location>
        <begin position="157"/>
        <end position="167"/>
    </location>
</feature>
<evidence type="ECO:0000256" key="5">
    <source>
        <dbReference type="ARBA" id="ARBA00022833"/>
    </source>
</evidence>
<feature type="region of interest" description="Disordered" evidence="7">
    <location>
        <begin position="304"/>
        <end position="328"/>
    </location>
</feature>
<accession>A0A8H3C0H5</accession>
<dbReference type="GO" id="GO:0016567">
    <property type="term" value="P:protein ubiquitination"/>
    <property type="evidence" value="ECO:0007669"/>
    <property type="project" value="UniProtKB-UniPathway"/>
</dbReference>
<keyword evidence="4" id="KW-0833">Ubl conjugation pathway</keyword>
<dbReference type="GO" id="GO:0008270">
    <property type="term" value="F:zinc ion binding"/>
    <property type="evidence" value="ECO:0007669"/>
    <property type="project" value="UniProtKB-KW"/>
</dbReference>
<keyword evidence="5" id="KW-0862">Zinc</keyword>
<sequence length="416" mass="43779">MPGGDPLWYCHACNAEMRPIVMTPEPLCASCQSPVVEQLSSSDEPSNDDPRAFNAMGRLFEEATMGRGGERGGERSGDRNIGLAIDPIGQLLGAVLGMRNLGPETPPRGSPRSTSPELGAGSGSGRPTINVRRESGTSEGGRSRSGFQFSFRSSSSGSGGGGLLGGFGRREGRQERQETIGIDELLASLMANDQGQNRGGDNRGPNQGGDNRGRPPPMLQHMLMGLLGAGVAQPGVGAGSGGDGRWGDYVLNQEALDQIITQLMDSHHPAPVPVPEDMIATWPRTILTPDNPLEDQDCAVCKDSFKYEPPEPNPSQPQSNEPPEPQEAVTLPCKHSFHVECIEPWVKVKGTCPVCRYELVSQGGQRGRGDNAPSGSSGSGNTGTSGGSGPGRRDSGGNNNENAGTPMPGTYYYDLD</sequence>
<dbReference type="GO" id="GO:0051603">
    <property type="term" value="P:proteolysis involved in protein catabolic process"/>
    <property type="evidence" value="ECO:0007669"/>
    <property type="project" value="UniProtKB-ARBA"/>
</dbReference>
<feature type="region of interest" description="Disordered" evidence="7">
    <location>
        <begin position="193"/>
        <end position="217"/>
    </location>
</feature>
<evidence type="ECO:0000313" key="10">
    <source>
        <dbReference type="Proteomes" id="UP000663861"/>
    </source>
</evidence>
<gene>
    <name evidence="9" type="ORF">RDB_LOCUS78097</name>
</gene>
<dbReference type="PROSITE" id="PS50089">
    <property type="entry name" value="ZF_RING_2"/>
    <property type="match status" value="1"/>
</dbReference>
<dbReference type="InterPro" id="IPR001841">
    <property type="entry name" value="Znf_RING"/>
</dbReference>
<evidence type="ECO:0000256" key="1">
    <source>
        <dbReference type="ARBA" id="ARBA00004906"/>
    </source>
</evidence>
<dbReference type="PANTHER" id="PTHR15710:SF243">
    <property type="entry name" value="E3 UBIQUITIN-PROTEIN LIGASE PRAJA-2 ISOFORM X1"/>
    <property type="match status" value="1"/>
</dbReference>